<evidence type="ECO:0000256" key="2">
    <source>
        <dbReference type="ARBA" id="ARBA00022801"/>
    </source>
</evidence>
<name>A0A8T0J4D7_CERPU</name>
<dbReference type="GO" id="GO:0006152">
    <property type="term" value="P:purine nucleoside catabolic process"/>
    <property type="evidence" value="ECO:0007669"/>
    <property type="project" value="TreeGrafter"/>
</dbReference>
<keyword evidence="6" id="KW-1185">Reference proteome</keyword>
<dbReference type="AlphaFoldDB" id="A0A8T0J4D7"/>
<keyword evidence="2" id="KW-0378">Hydrolase</keyword>
<dbReference type="PANTHER" id="PTHR12304">
    <property type="entry name" value="INOSINE-URIDINE PREFERRING NUCLEOSIDE HYDROLASE"/>
    <property type="match status" value="1"/>
</dbReference>
<sequence>MGIYTVALQIFGDPEAADVVFTAGLNTLTIGINLTTQVIFNEQDLCEIRDSGGKYGQYIFDCCRFYHDWHLASDHFDGIYLHDPTCMAALLDPTLFTFKKGAVRVETEGLCVGHTLLDMGLKNWVGNNPWIGVPPIDVGITVDADGVRTLVKKLLCSS</sequence>
<dbReference type="SUPFAM" id="SSF53590">
    <property type="entry name" value="Nucleoside hydrolase"/>
    <property type="match status" value="1"/>
</dbReference>
<dbReference type="InterPro" id="IPR001910">
    <property type="entry name" value="Inosine/uridine_hydrolase_dom"/>
</dbReference>
<protein>
    <recommendedName>
        <fullName evidence="4">Inosine/uridine-preferring nucleoside hydrolase domain-containing protein</fullName>
    </recommendedName>
</protein>
<keyword evidence="3" id="KW-0326">Glycosidase</keyword>
<evidence type="ECO:0000313" key="5">
    <source>
        <dbReference type="EMBL" id="KAG0589939.1"/>
    </source>
</evidence>
<evidence type="ECO:0000256" key="3">
    <source>
        <dbReference type="ARBA" id="ARBA00023295"/>
    </source>
</evidence>
<dbReference type="Pfam" id="PF01156">
    <property type="entry name" value="IU_nuc_hydro"/>
    <property type="match status" value="1"/>
</dbReference>
<evidence type="ECO:0000313" key="6">
    <source>
        <dbReference type="Proteomes" id="UP000822688"/>
    </source>
</evidence>
<dbReference type="Proteomes" id="UP000822688">
    <property type="component" value="Chromosome 1"/>
</dbReference>
<dbReference type="Gene3D" id="3.90.245.10">
    <property type="entry name" value="Ribonucleoside hydrolase-like"/>
    <property type="match status" value="1"/>
</dbReference>
<organism evidence="5 6">
    <name type="scientific">Ceratodon purpureus</name>
    <name type="common">Fire moss</name>
    <name type="synonym">Dicranum purpureum</name>
    <dbReference type="NCBI Taxonomy" id="3225"/>
    <lineage>
        <taxon>Eukaryota</taxon>
        <taxon>Viridiplantae</taxon>
        <taxon>Streptophyta</taxon>
        <taxon>Embryophyta</taxon>
        <taxon>Bryophyta</taxon>
        <taxon>Bryophytina</taxon>
        <taxon>Bryopsida</taxon>
        <taxon>Dicranidae</taxon>
        <taxon>Pseudoditrichales</taxon>
        <taxon>Ditrichaceae</taxon>
        <taxon>Ceratodon</taxon>
    </lineage>
</organism>
<dbReference type="PANTHER" id="PTHR12304:SF1">
    <property type="entry name" value="URIDINE NUCLEOSIDASE 1"/>
    <property type="match status" value="1"/>
</dbReference>
<gene>
    <name evidence="5" type="ORF">KC19_1G058200</name>
</gene>
<reference evidence="5" key="1">
    <citation type="submission" date="2020-06" db="EMBL/GenBank/DDBJ databases">
        <title>WGS assembly of Ceratodon purpureus strain R40.</title>
        <authorList>
            <person name="Carey S.B."/>
            <person name="Jenkins J."/>
            <person name="Shu S."/>
            <person name="Lovell J.T."/>
            <person name="Sreedasyam A."/>
            <person name="Maumus F."/>
            <person name="Tiley G.P."/>
            <person name="Fernandez-Pozo N."/>
            <person name="Barry K."/>
            <person name="Chen C."/>
            <person name="Wang M."/>
            <person name="Lipzen A."/>
            <person name="Daum C."/>
            <person name="Saski C.A."/>
            <person name="Payton A.C."/>
            <person name="Mcbreen J.C."/>
            <person name="Conrad R.E."/>
            <person name="Kollar L.M."/>
            <person name="Olsson S."/>
            <person name="Huttunen S."/>
            <person name="Landis J.B."/>
            <person name="Wickett N.J."/>
            <person name="Johnson M.G."/>
            <person name="Rensing S.A."/>
            <person name="Grimwood J."/>
            <person name="Schmutz J."/>
            <person name="Mcdaniel S.F."/>
        </authorList>
    </citation>
    <scope>NUCLEOTIDE SEQUENCE</scope>
    <source>
        <strain evidence="5">R40</strain>
    </source>
</reference>
<feature type="domain" description="Inosine/uridine-preferring nucleoside hydrolase" evidence="4">
    <location>
        <begin position="10"/>
        <end position="147"/>
    </location>
</feature>
<dbReference type="InterPro" id="IPR036452">
    <property type="entry name" value="Ribo_hydro-like"/>
</dbReference>
<dbReference type="GO" id="GO:0005829">
    <property type="term" value="C:cytosol"/>
    <property type="evidence" value="ECO:0007669"/>
    <property type="project" value="TreeGrafter"/>
</dbReference>
<comment type="similarity">
    <text evidence="1">Belongs to the IUNH family.</text>
</comment>
<dbReference type="GO" id="GO:0008477">
    <property type="term" value="F:purine nucleosidase activity"/>
    <property type="evidence" value="ECO:0007669"/>
    <property type="project" value="TreeGrafter"/>
</dbReference>
<evidence type="ECO:0000259" key="4">
    <source>
        <dbReference type="Pfam" id="PF01156"/>
    </source>
</evidence>
<evidence type="ECO:0000256" key="1">
    <source>
        <dbReference type="ARBA" id="ARBA00009176"/>
    </source>
</evidence>
<comment type="caution">
    <text evidence="5">The sequence shown here is derived from an EMBL/GenBank/DDBJ whole genome shotgun (WGS) entry which is preliminary data.</text>
</comment>
<dbReference type="InterPro" id="IPR023186">
    <property type="entry name" value="IUNH"/>
</dbReference>
<proteinExistence type="inferred from homology"/>
<dbReference type="EMBL" id="CM026421">
    <property type="protein sequence ID" value="KAG0589939.1"/>
    <property type="molecule type" value="Genomic_DNA"/>
</dbReference>
<accession>A0A8T0J4D7</accession>